<evidence type="ECO:0000256" key="1">
    <source>
        <dbReference type="ARBA" id="ARBA00007957"/>
    </source>
</evidence>
<proteinExistence type="inferred from homology"/>
<dbReference type="AlphaFoldDB" id="H7EID4"/>
<feature type="binding site" evidence="7">
    <location>
        <position position="91"/>
    </location>
    <ligand>
        <name>Zn(2+)</name>
        <dbReference type="ChEBI" id="CHEBI:29105"/>
    </ligand>
</feature>
<keyword evidence="10" id="KW-1185">Reference proteome</keyword>
<dbReference type="EMBL" id="AGRW01000036">
    <property type="protein sequence ID" value="EIC02585.1"/>
    <property type="molecule type" value="Genomic_DNA"/>
</dbReference>
<dbReference type="PANTHER" id="PTHR33202">
    <property type="entry name" value="ZINC UPTAKE REGULATION PROTEIN"/>
    <property type="match status" value="1"/>
</dbReference>
<feature type="binding site" evidence="7">
    <location>
        <position position="131"/>
    </location>
    <ligand>
        <name>Zn(2+)</name>
        <dbReference type="ChEBI" id="CHEBI:29105"/>
    </ligand>
</feature>
<feature type="binding site" evidence="7">
    <location>
        <position position="134"/>
    </location>
    <ligand>
        <name>Zn(2+)</name>
        <dbReference type="ChEBI" id="CHEBI:29105"/>
    </ligand>
</feature>
<dbReference type="eggNOG" id="COG0735">
    <property type="taxonomic scope" value="Bacteria"/>
</dbReference>
<comment type="caution">
    <text evidence="9">The sequence shown here is derived from an EMBL/GenBank/DDBJ whole genome shotgun (WGS) entry which is preliminary data.</text>
</comment>
<dbReference type="InterPro" id="IPR036390">
    <property type="entry name" value="WH_DNA-bd_sf"/>
</dbReference>
<keyword evidence="4" id="KW-0805">Transcription regulation</keyword>
<dbReference type="OrthoDB" id="8659436at2"/>
<dbReference type="STRING" id="907348.TresaDRAFT_1865"/>
<sequence length="139" mass="16003">MIKAAYKTRQQELLLSFLSERKGHFTAEDVRNHFAGKETPLGIATIYRQLERLVADGTLVKYYIDEHSAACFEYTGEKNDEESRMHFHIKCEKCGALIHLDCSELDHLQSHLKEHHGITLNPLRTVFYGTCGKCMESEE</sequence>
<comment type="similarity">
    <text evidence="1">Belongs to the Fur family.</text>
</comment>
<dbReference type="PROSITE" id="PS00028">
    <property type="entry name" value="ZINC_FINGER_C2H2_1"/>
    <property type="match status" value="1"/>
</dbReference>
<dbReference type="InterPro" id="IPR002481">
    <property type="entry name" value="FUR"/>
</dbReference>
<dbReference type="Pfam" id="PF01475">
    <property type="entry name" value="FUR"/>
    <property type="match status" value="1"/>
</dbReference>
<protein>
    <submittedName>
        <fullName evidence="9">Ferric uptake regulator, Fur family</fullName>
    </submittedName>
</protein>
<dbReference type="GO" id="GO:0003700">
    <property type="term" value="F:DNA-binding transcription factor activity"/>
    <property type="evidence" value="ECO:0007669"/>
    <property type="project" value="InterPro"/>
</dbReference>
<evidence type="ECO:0000313" key="10">
    <source>
        <dbReference type="Proteomes" id="UP000003571"/>
    </source>
</evidence>
<dbReference type="GO" id="GO:1900376">
    <property type="term" value="P:regulation of secondary metabolite biosynthetic process"/>
    <property type="evidence" value="ECO:0007669"/>
    <property type="project" value="TreeGrafter"/>
</dbReference>
<gene>
    <name evidence="9" type="ORF">TresaDRAFT_1865</name>
</gene>
<feature type="binding site" evidence="7">
    <location>
        <position position="94"/>
    </location>
    <ligand>
        <name>Zn(2+)</name>
        <dbReference type="ChEBI" id="CHEBI:29105"/>
    </ligand>
</feature>
<organism evidence="9 10">
    <name type="scientific">Treponema saccharophilum DSM 2985</name>
    <dbReference type="NCBI Taxonomy" id="907348"/>
    <lineage>
        <taxon>Bacteria</taxon>
        <taxon>Pseudomonadati</taxon>
        <taxon>Spirochaetota</taxon>
        <taxon>Spirochaetia</taxon>
        <taxon>Spirochaetales</taxon>
        <taxon>Treponemataceae</taxon>
        <taxon>Treponema</taxon>
    </lineage>
</organism>
<keyword evidence="5" id="KW-0238">DNA-binding</keyword>
<dbReference type="GO" id="GO:0008270">
    <property type="term" value="F:zinc ion binding"/>
    <property type="evidence" value="ECO:0007669"/>
    <property type="project" value="TreeGrafter"/>
</dbReference>
<evidence type="ECO:0000256" key="2">
    <source>
        <dbReference type="ARBA" id="ARBA00022491"/>
    </source>
</evidence>
<keyword evidence="6" id="KW-0804">Transcription</keyword>
<dbReference type="CDD" id="cd07153">
    <property type="entry name" value="Fur_like"/>
    <property type="match status" value="1"/>
</dbReference>
<dbReference type="GO" id="GO:0000976">
    <property type="term" value="F:transcription cis-regulatory region binding"/>
    <property type="evidence" value="ECO:0007669"/>
    <property type="project" value="TreeGrafter"/>
</dbReference>
<keyword evidence="2" id="KW-0678">Repressor</keyword>
<dbReference type="Gene3D" id="3.30.1490.190">
    <property type="match status" value="1"/>
</dbReference>
<dbReference type="PATRIC" id="fig|907348.3.peg.576"/>
<dbReference type="Proteomes" id="UP000003571">
    <property type="component" value="Unassembled WGS sequence"/>
</dbReference>
<evidence type="ECO:0000256" key="7">
    <source>
        <dbReference type="PIRSR" id="PIRSR602481-1"/>
    </source>
</evidence>
<name>H7EID4_9SPIR</name>
<evidence type="ECO:0000313" key="9">
    <source>
        <dbReference type="EMBL" id="EIC02585.1"/>
    </source>
</evidence>
<dbReference type="SUPFAM" id="SSF46785">
    <property type="entry name" value="Winged helix' DNA-binding domain"/>
    <property type="match status" value="1"/>
</dbReference>
<reference evidence="9 10" key="1">
    <citation type="submission" date="2011-09" db="EMBL/GenBank/DDBJ databases">
        <title>The draft genome of Treponema saccharophilum DSM 2985.</title>
        <authorList>
            <consortium name="US DOE Joint Genome Institute (JGI-PGF)"/>
            <person name="Lucas S."/>
            <person name="Copeland A."/>
            <person name="Lapidus A."/>
            <person name="Glavina del Rio T."/>
            <person name="Dalin E."/>
            <person name="Tice H."/>
            <person name="Bruce D."/>
            <person name="Goodwin L."/>
            <person name="Pitluck S."/>
            <person name="Peters L."/>
            <person name="Kyrpides N."/>
            <person name="Mavromatis K."/>
            <person name="Ivanova N."/>
            <person name="Markowitz V."/>
            <person name="Cheng J.-F."/>
            <person name="Hugenholtz P."/>
            <person name="Woyke T."/>
            <person name="Wu D."/>
            <person name="Gronow S."/>
            <person name="Wellnitz S."/>
            <person name="Brambilla E."/>
            <person name="Klenk H.-P."/>
            <person name="Eisen J.A."/>
        </authorList>
    </citation>
    <scope>NUCLEOTIDE SEQUENCE [LARGE SCALE GENOMIC DNA]</scope>
    <source>
        <strain evidence="9 10">DSM 2985</strain>
    </source>
</reference>
<evidence type="ECO:0000259" key="8">
    <source>
        <dbReference type="PROSITE" id="PS00028"/>
    </source>
</evidence>
<dbReference type="InterPro" id="IPR013087">
    <property type="entry name" value="Znf_C2H2_type"/>
</dbReference>
<dbReference type="RefSeq" id="WP_002702675.1">
    <property type="nucleotide sequence ID" value="NZ_AGRW01000036.1"/>
</dbReference>
<evidence type="ECO:0000256" key="5">
    <source>
        <dbReference type="ARBA" id="ARBA00023125"/>
    </source>
</evidence>
<feature type="domain" description="C2H2-type" evidence="8">
    <location>
        <begin position="91"/>
        <end position="111"/>
    </location>
</feature>
<evidence type="ECO:0000256" key="4">
    <source>
        <dbReference type="ARBA" id="ARBA00023015"/>
    </source>
</evidence>
<dbReference type="GO" id="GO:0045892">
    <property type="term" value="P:negative regulation of DNA-templated transcription"/>
    <property type="evidence" value="ECO:0007669"/>
    <property type="project" value="TreeGrafter"/>
</dbReference>
<evidence type="ECO:0000256" key="6">
    <source>
        <dbReference type="ARBA" id="ARBA00023163"/>
    </source>
</evidence>
<accession>H7EID4</accession>
<dbReference type="PANTHER" id="PTHR33202:SF7">
    <property type="entry name" value="FERRIC UPTAKE REGULATION PROTEIN"/>
    <property type="match status" value="1"/>
</dbReference>
<dbReference type="InterPro" id="IPR036388">
    <property type="entry name" value="WH-like_DNA-bd_sf"/>
</dbReference>
<dbReference type="Gene3D" id="1.10.10.10">
    <property type="entry name" value="Winged helix-like DNA-binding domain superfamily/Winged helix DNA-binding domain"/>
    <property type="match status" value="1"/>
</dbReference>
<dbReference type="InterPro" id="IPR043135">
    <property type="entry name" value="Fur_C"/>
</dbReference>
<evidence type="ECO:0000256" key="3">
    <source>
        <dbReference type="ARBA" id="ARBA00022833"/>
    </source>
</evidence>
<keyword evidence="3 7" id="KW-0862">Zinc</keyword>
<keyword evidence="7" id="KW-0479">Metal-binding</keyword>
<comment type="cofactor">
    <cofactor evidence="7">
        <name>Zn(2+)</name>
        <dbReference type="ChEBI" id="CHEBI:29105"/>
    </cofactor>
    <text evidence="7">Binds 1 zinc ion per subunit.</text>
</comment>